<accession>A0ABR4AMG3</accession>
<feature type="domain" description="DUF7730" evidence="2">
    <location>
        <begin position="131"/>
        <end position="293"/>
    </location>
</feature>
<dbReference type="Pfam" id="PF24864">
    <property type="entry name" value="DUF7730"/>
    <property type="match status" value="1"/>
</dbReference>
<gene>
    <name evidence="3" type="ORF">N7G274_001473</name>
</gene>
<comment type="caution">
    <text evidence="3">The sequence shown here is derived from an EMBL/GenBank/DDBJ whole genome shotgun (WGS) entry which is preliminary data.</text>
</comment>
<dbReference type="Proteomes" id="UP001590950">
    <property type="component" value="Unassembled WGS sequence"/>
</dbReference>
<evidence type="ECO:0000313" key="4">
    <source>
        <dbReference type="Proteomes" id="UP001590950"/>
    </source>
</evidence>
<evidence type="ECO:0000259" key="2">
    <source>
        <dbReference type="Pfam" id="PF24864"/>
    </source>
</evidence>
<proteinExistence type="predicted"/>
<dbReference type="InterPro" id="IPR038883">
    <property type="entry name" value="AN11006-like"/>
</dbReference>
<feature type="region of interest" description="Disordered" evidence="1">
    <location>
        <begin position="1"/>
        <end position="21"/>
    </location>
</feature>
<dbReference type="EMBL" id="JBEFKJ010000004">
    <property type="protein sequence ID" value="KAL2046026.1"/>
    <property type="molecule type" value="Genomic_DNA"/>
</dbReference>
<dbReference type="PANTHER" id="PTHR42085">
    <property type="entry name" value="F-BOX DOMAIN-CONTAINING PROTEIN"/>
    <property type="match status" value="1"/>
</dbReference>
<feature type="compositionally biased region" description="Basic and acidic residues" evidence="1">
    <location>
        <begin position="10"/>
        <end position="21"/>
    </location>
</feature>
<organism evidence="3 4">
    <name type="scientific">Stereocaulon virgatum</name>
    <dbReference type="NCBI Taxonomy" id="373712"/>
    <lineage>
        <taxon>Eukaryota</taxon>
        <taxon>Fungi</taxon>
        <taxon>Dikarya</taxon>
        <taxon>Ascomycota</taxon>
        <taxon>Pezizomycotina</taxon>
        <taxon>Lecanoromycetes</taxon>
        <taxon>OSLEUM clade</taxon>
        <taxon>Lecanoromycetidae</taxon>
        <taxon>Lecanorales</taxon>
        <taxon>Lecanorineae</taxon>
        <taxon>Stereocaulaceae</taxon>
        <taxon>Stereocaulon</taxon>
    </lineage>
</organism>
<name>A0ABR4AMG3_9LECA</name>
<dbReference type="PANTHER" id="PTHR42085:SF2">
    <property type="entry name" value="F-BOX DOMAIN-CONTAINING PROTEIN"/>
    <property type="match status" value="1"/>
</dbReference>
<protein>
    <recommendedName>
        <fullName evidence="2">DUF7730 domain-containing protein</fullName>
    </recommendedName>
</protein>
<keyword evidence="4" id="KW-1185">Reference proteome</keyword>
<evidence type="ECO:0000313" key="3">
    <source>
        <dbReference type="EMBL" id="KAL2046026.1"/>
    </source>
</evidence>
<sequence>MAQKKYSTQKAEKKSLVSKKADINRLIEASKDKPPGAATHLPCHRKSVRLPNLQVNASAQIKNSPGKARMPRHLLRNQQPLKIVPGRVEDANYLTRDRRTPESPRRPLVCLPIEPSTPRALRYERQGLFPFLELPAEIRNQIYELAIPKEHYAIEWVNNNHKSKSLTYRLPRSYITKTPFVGADVARRRRSLDAPKGRQVKRLPADYYGPVPTTFLLVCKRMHDEAASIFYSKSTFRFHGLGALRFFLDNLTPCSHKSISRLALQYQAYGHPCSTKDQIWKVKHDRLWSDLCERLINGTKEDPTKKCSITHLSLDLTLNKSATSFGSFEESMDGDFSTKWVWPLWAFQDAGIQRCWARIRCSTKDSTVLEVESWNLRKEILGDLWDDEAEARRDAYGFEHHKKHGKPVKNTRTMVLRLNASGNVVPEHGMA</sequence>
<dbReference type="InterPro" id="IPR056632">
    <property type="entry name" value="DUF7730"/>
</dbReference>
<evidence type="ECO:0000256" key="1">
    <source>
        <dbReference type="SAM" id="MobiDB-lite"/>
    </source>
</evidence>
<reference evidence="3 4" key="1">
    <citation type="submission" date="2024-09" db="EMBL/GenBank/DDBJ databases">
        <title>Rethinking Asexuality: The Enigmatic Case of Functional Sexual Genes in Lepraria (Stereocaulaceae).</title>
        <authorList>
            <person name="Doellman M."/>
            <person name="Sun Y."/>
            <person name="Barcenas-Pena A."/>
            <person name="Lumbsch H.T."/>
            <person name="Grewe F."/>
        </authorList>
    </citation>
    <scope>NUCLEOTIDE SEQUENCE [LARGE SCALE GENOMIC DNA]</scope>
    <source>
        <strain evidence="3 4">Mercado 3170</strain>
    </source>
</reference>